<dbReference type="InterPro" id="IPR056724">
    <property type="entry name" value="DUF7822"/>
</dbReference>
<feature type="domain" description="DUF7822" evidence="1">
    <location>
        <begin position="21"/>
        <end position="144"/>
    </location>
</feature>
<keyword evidence="3" id="KW-1185">Reference proteome</keyword>
<accession>A0ABT5BF44</accession>
<dbReference type="Proteomes" id="UP001217838">
    <property type="component" value="Unassembled WGS sequence"/>
</dbReference>
<dbReference type="RefSeq" id="WP_272003855.1">
    <property type="nucleotide sequence ID" value="NZ_JAQNDN010000019.1"/>
</dbReference>
<organism evidence="2 3">
    <name type="scientific">Nannocystis radixulma</name>
    <dbReference type="NCBI Taxonomy" id="2995305"/>
    <lineage>
        <taxon>Bacteria</taxon>
        <taxon>Pseudomonadati</taxon>
        <taxon>Myxococcota</taxon>
        <taxon>Polyangia</taxon>
        <taxon>Nannocystales</taxon>
        <taxon>Nannocystaceae</taxon>
        <taxon>Nannocystis</taxon>
    </lineage>
</organism>
<evidence type="ECO:0000313" key="2">
    <source>
        <dbReference type="EMBL" id="MDC0672333.1"/>
    </source>
</evidence>
<evidence type="ECO:0000313" key="3">
    <source>
        <dbReference type="Proteomes" id="UP001217838"/>
    </source>
</evidence>
<protein>
    <recommendedName>
        <fullName evidence="1">DUF7822 domain-containing protein</fullName>
    </recommendedName>
</protein>
<reference evidence="2 3" key="1">
    <citation type="submission" date="2022-11" db="EMBL/GenBank/DDBJ databases">
        <title>Minimal conservation of predation-associated metabolite biosynthetic gene clusters underscores biosynthetic potential of Myxococcota including descriptions for ten novel species: Archangium lansinium sp. nov., Myxococcus landrumus sp. nov., Nannocystis bai.</title>
        <authorList>
            <person name="Ahearne A."/>
            <person name="Stevens C."/>
            <person name="Dowd S."/>
        </authorList>
    </citation>
    <scope>NUCLEOTIDE SEQUENCE [LARGE SCALE GENOMIC DNA]</scope>
    <source>
        <strain evidence="2 3">NCELM</strain>
    </source>
</reference>
<evidence type="ECO:0000259" key="1">
    <source>
        <dbReference type="Pfam" id="PF25135"/>
    </source>
</evidence>
<proteinExistence type="predicted"/>
<name>A0ABT5BF44_9BACT</name>
<dbReference type="EMBL" id="JAQNDN010000019">
    <property type="protein sequence ID" value="MDC0672333.1"/>
    <property type="molecule type" value="Genomic_DNA"/>
</dbReference>
<comment type="caution">
    <text evidence="2">The sequence shown here is derived from an EMBL/GenBank/DDBJ whole genome shotgun (WGS) entry which is preliminary data.</text>
</comment>
<gene>
    <name evidence="2" type="ORF">POL58_31585</name>
</gene>
<dbReference type="Pfam" id="PF25135">
    <property type="entry name" value="DUF7822"/>
    <property type="match status" value="1"/>
</dbReference>
<sequence>MANRSHLYTCDDIPPKDGFYARGLSEYNWDIPLVHKVMMVNAPRVVRSAIWTKDIGVLAERAGAFERTLAFFARIGEGELPARDRFDAEFTAMRTFLDTTPPTKYLLLEAGEIFSLMGGDLVERARQFVGELAALAPWIERAIAGGAEPWLAQLRADWQKSARPGWWSEVLYFSFEPPEAADEST</sequence>